<reference evidence="2" key="1">
    <citation type="submission" date="2022-07" db="EMBL/GenBank/DDBJ databases">
        <authorList>
            <person name="Macas J."/>
            <person name="Novak P."/>
            <person name="Neumann P."/>
        </authorList>
    </citation>
    <scope>NUCLEOTIDE SEQUENCE</scope>
</reference>
<sequence>MCSVAEQKTTSLVNVDKDRYQKLVLIETQNKNLAHDVTKQKELLETLTSVTQTVPATIEKLSMANANEFQKIEILPSNLHDANRREEDTQSGSLLLARTSASGSADHVIYYERNKQKKIEDGTYKPPPPPPPKKSTKKSSFSFSDWKKSSLSRPDPDLFEQMRKKMTPLQQENIYLDHEEFIMFSSGGSIEEAEDWWKREIVPGKTAQEGIMNYLDCKLTPAWSSYATPRNLLTIRAKVNAKLKEFEAEAAAA</sequence>
<dbReference type="EMBL" id="CAMAPF010000071">
    <property type="protein sequence ID" value="CAH9091904.1"/>
    <property type="molecule type" value="Genomic_DNA"/>
</dbReference>
<gene>
    <name evidence="2" type="ORF">CEPIT_LOCUS11874</name>
</gene>
<evidence type="ECO:0000313" key="3">
    <source>
        <dbReference type="Proteomes" id="UP001152523"/>
    </source>
</evidence>
<feature type="region of interest" description="Disordered" evidence="1">
    <location>
        <begin position="116"/>
        <end position="156"/>
    </location>
</feature>
<evidence type="ECO:0000313" key="2">
    <source>
        <dbReference type="EMBL" id="CAH9091904.1"/>
    </source>
</evidence>
<evidence type="ECO:0000256" key="1">
    <source>
        <dbReference type="SAM" id="MobiDB-lite"/>
    </source>
</evidence>
<accession>A0AAV0D7E3</accession>
<protein>
    <submittedName>
        <fullName evidence="2">Uncharacterized protein</fullName>
    </submittedName>
</protein>
<keyword evidence="3" id="KW-1185">Reference proteome</keyword>
<comment type="caution">
    <text evidence="2">The sequence shown here is derived from an EMBL/GenBank/DDBJ whole genome shotgun (WGS) entry which is preliminary data.</text>
</comment>
<proteinExistence type="predicted"/>
<name>A0AAV0D7E3_9ASTE</name>
<dbReference type="AlphaFoldDB" id="A0AAV0D7E3"/>
<organism evidence="2 3">
    <name type="scientific">Cuscuta epithymum</name>
    <dbReference type="NCBI Taxonomy" id="186058"/>
    <lineage>
        <taxon>Eukaryota</taxon>
        <taxon>Viridiplantae</taxon>
        <taxon>Streptophyta</taxon>
        <taxon>Embryophyta</taxon>
        <taxon>Tracheophyta</taxon>
        <taxon>Spermatophyta</taxon>
        <taxon>Magnoliopsida</taxon>
        <taxon>eudicotyledons</taxon>
        <taxon>Gunneridae</taxon>
        <taxon>Pentapetalae</taxon>
        <taxon>asterids</taxon>
        <taxon>lamiids</taxon>
        <taxon>Solanales</taxon>
        <taxon>Convolvulaceae</taxon>
        <taxon>Cuscuteae</taxon>
        <taxon>Cuscuta</taxon>
        <taxon>Cuscuta subgen. Cuscuta</taxon>
    </lineage>
</organism>
<dbReference type="Proteomes" id="UP001152523">
    <property type="component" value="Unassembled WGS sequence"/>
</dbReference>